<sequence length="91" mass="10918">MSESENNDIQVSEQKKKRKLEQLSPPLKIGGYTYYTYKQKYLNKKGKILYRNITIKRKNKSAYNAIDKKNIEIKKKQIEDNMFMTDYESNQ</sequence>
<evidence type="ECO:0000313" key="2">
    <source>
        <dbReference type="EMBL" id="QBK89715.1"/>
    </source>
</evidence>
<proteinExistence type="predicted"/>
<feature type="region of interest" description="Disordered" evidence="1">
    <location>
        <begin position="1"/>
        <end position="22"/>
    </location>
</feature>
<protein>
    <submittedName>
        <fullName evidence="2">Uncharacterized protein</fullName>
    </submittedName>
</protein>
<accession>A0A481Z2M1</accession>
<reference evidence="2" key="1">
    <citation type="journal article" date="2019" name="MBio">
        <title>Virus Genomes from Deep Sea Sediments Expand the Ocean Megavirome and Support Independent Origins of Viral Gigantism.</title>
        <authorList>
            <person name="Backstrom D."/>
            <person name="Yutin N."/>
            <person name="Jorgensen S.L."/>
            <person name="Dharamshi J."/>
            <person name="Homa F."/>
            <person name="Zaremba-Niedwiedzka K."/>
            <person name="Spang A."/>
            <person name="Wolf Y.I."/>
            <person name="Koonin E.V."/>
            <person name="Ettema T.J."/>
        </authorList>
    </citation>
    <scope>NUCLEOTIDE SEQUENCE</scope>
</reference>
<evidence type="ECO:0000256" key="1">
    <source>
        <dbReference type="SAM" id="MobiDB-lite"/>
    </source>
</evidence>
<organism evidence="2">
    <name type="scientific">Pithovirus LCPAC001</name>
    <dbReference type="NCBI Taxonomy" id="2506585"/>
    <lineage>
        <taxon>Viruses</taxon>
        <taxon>Pithoviruses</taxon>
    </lineage>
</organism>
<feature type="compositionally biased region" description="Polar residues" evidence="1">
    <location>
        <begin position="1"/>
        <end position="12"/>
    </location>
</feature>
<name>A0A481Z2M1_9VIRU</name>
<dbReference type="EMBL" id="MK500438">
    <property type="protein sequence ID" value="QBK89715.1"/>
    <property type="molecule type" value="Genomic_DNA"/>
</dbReference>
<gene>
    <name evidence="2" type="ORF">LCPAC001_02300</name>
</gene>